<feature type="signal peptide" evidence="1">
    <location>
        <begin position="1"/>
        <end position="22"/>
    </location>
</feature>
<dbReference type="EMBL" id="FJVC01000424">
    <property type="protein sequence ID" value="CZT50337.1"/>
    <property type="molecule type" value="Genomic_DNA"/>
</dbReference>
<feature type="domain" description="Agd3 CBM87" evidence="3">
    <location>
        <begin position="90"/>
        <end position="303"/>
    </location>
</feature>
<evidence type="ECO:0000256" key="1">
    <source>
        <dbReference type="SAM" id="SignalP"/>
    </source>
</evidence>
<sequence>MFTPRIRTCILVAVLCLPSVYGHHHHHRSTPDQPGNTSETVVGLNSQSLAIDVPLVPLVYVNNDDISVRINTTVVLPGDSASQSITGETVESTALVIARDLASAYSAYSSLNDRGIPYSTLVVPQTGENLPSLNDTSTHGNFGLIVVMSEVSYNYGGNEFQSALTPAQWQQLYNYQAAFGIRMVRLDVAPSIATGTLSLGSCCGNGVQLVSISNSTSFPGAGLKLGAGVTTKGLYHYPATIINPSIAVEIAQFSSSSEDGFNATSTAAVINEIDGRQQMVFFLPFNIQWSLASNFLQHAWVHWATRGLYVGYRRATLSTQVDDMFLQTPMFDSGENFRLSSYDVSHHVTAMKNINKRLPAGSKWVIEIGHNGNGNIEAADPEYTKRGGASSEKDLCAPGPIEYVEQFDTPLEYQKPIGSGTALWPETAKDYANYSSKCMGKDELLIWWQKSANLNAFSHVSHTFTHEDQNNATYADVFKEISWNKGWLDAVGISAAKQFTSTGIIPPAITGLHNGDALQAWADNGIIHVIGDNTRKALLNPSNEHWPLTSNRVSNGFSGIQILPRWASNIYYNCNYADCVLAEWKAVSNGTGDMYQLLDIERETNVRHLLGLHHDPFMFHQANMMFEDADTYEFGGDVGVMSLLEVWVDVVTREYTRLVTWPLISQKQDDVAAGFRSRMARDNCKPTLTWQVDVSANAITGVTVAANNNACSVPIPITFPGSVTDQQGATAEQLGEDPLTLWVSLTGKPVSFTLTNPVFL</sequence>
<feature type="chain" id="PRO_5009448488" evidence="1">
    <location>
        <begin position="23"/>
        <end position="760"/>
    </location>
</feature>
<evidence type="ECO:0000259" key="2">
    <source>
        <dbReference type="Pfam" id="PF25115"/>
    </source>
</evidence>
<reference evidence="6" key="1">
    <citation type="submission" date="2016-03" db="EMBL/GenBank/DDBJ databases">
        <authorList>
            <person name="Guldener U."/>
        </authorList>
    </citation>
    <scope>NUCLEOTIDE SEQUENCE [LARGE SCALE GENOMIC DNA]</scope>
</reference>
<keyword evidence="6" id="KW-1185">Reference proteome</keyword>
<organism evidence="5 6">
    <name type="scientific">Rhynchosporium secalis</name>
    <name type="common">Barley scald fungus</name>
    <dbReference type="NCBI Taxonomy" id="38038"/>
    <lineage>
        <taxon>Eukaryota</taxon>
        <taxon>Fungi</taxon>
        <taxon>Dikarya</taxon>
        <taxon>Ascomycota</taxon>
        <taxon>Pezizomycotina</taxon>
        <taxon>Leotiomycetes</taxon>
        <taxon>Helotiales</taxon>
        <taxon>Ploettnerulaceae</taxon>
        <taxon>Rhynchosporium</taxon>
    </lineage>
</organism>
<dbReference type="InterPro" id="IPR050788">
    <property type="entry name" value="Yeast_SRP1/TIP1_CWP"/>
</dbReference>
<feature type="domain" description="Agd3 C-terminal" evidence="4">
    <location>
        <begin position="694"/>
        <end position="758"/>
    </location>
</feature>
<feature type="domain" description="Agd3 deacetylase" evidence="2">
    <location>
        <begin position="317"/>
        <end position="688"/>
    </location>
</feature>
<name>A0A1E1MMN7_RHYSE</name>
<dbReference type="InterPro" id="IPR056826">
    <property type="entry name" value="Agd3_CE"/>
</dbReference>
<evidence type="ECO:0000259" key="4">
    <source>
        <dbReference type="Pfam" id="PF25117"/>
    </source>
</evidence>
<dbReference type="InterPro" id="IPR056827">
    <property type="entry name" value="CBM87_Agd3"/>
</dbReference>
<dbReference type="AlphaFoldDB" id="A0A1E1MMN7"/>
<proteinExistence type="predicted"/>
<dbReference type="PANTHER" id="PTHR31002">
    <property type="entry name" value="SERIPAUPERIN"/>
    <property type="match status" value="1"/>
</dbReference>
<accession>A0A1E1MMN7</accession>
<dbReference type="InterPro" id="IPR056825">
    <property type="entry name" value="Agd3_C"/>
</dbReference>
<protein>
    <submittedName>
        <fullName evidence="5">Related to extracellular serine-rich protein</fullName>
    </submittedName>
</protein>
<dbReference type="PANTHER" id="PTHR31002:SF34">
    <property type="entry name" value="CELL WALL PROTEIN CWP1-RELATED"/>
    <property type="match status" value="1"/>
</dbReference>
<dbReference type="Pfam" id="PF25116">
    <property type="entry name" value="CBM87_Agd3"/>
    <property type="match status" value="1"/>
</dbReference>
<evidence type="ECO:0000313" key="5">
    <source>
        <dbReference type="EMBL" id="CZT50337.1"/>
    </source>
</evidence>
<dbReference type="Pfam" id="PF25115">
    <property type="entry name" value="Agd3_CE"/>
    <property type="match status" value="1"/>
</dbReference>
<evidence type="ECO:0000313" key="6">
    <source>
        <dbReference type="Proteomes" id="UP000177625"/>
    </source>
</evidence>
<dbReference type="Pfam" id="PF25117">
    <property type="entry name" value="Agd3_C"/>
    <property type="match status" value="1"/>
</dbReference>
<dbReference type="Proteomes" id="UP000177625">
    <property type="component" value="Unassembled WGS sequence"/>
</dbReference>
<gene>
    <name evidence="5" type="ORF">RSE6_11302</name>
</gene>
<evidence type="ECO:0000259" key="3">
    <source>
        <dbReference type="Pfam" id="PF25116"/>
    </source>
</evidence>
<keyword evidence="1" id="KW-0732">Signal</keyword>